<keyword evidence="3" id="KW-1185">Reference proteome</keyword>
<dbReference type="OrthoDB" id="6133115at2759"/>
<evidence type="ECO:0000313" key="2">
    <source>
        <dbReference type="EMBL" id="ODQ65674.1"/>
    </source>
</evidence>
<reference evidence="2 3" key="1">
    <citation type="journal article" date="2016" name="Proc. Natl. Acad. Sci. U.S.A.">
        <title>Comparative genomics of biotechnologically important yeasts.</title>
        <authorList>
            <person name="Riley R."/>
            <person name="Haridas S."/>
            <person name="Wolfe K.H."/>
            <person name="Lopes M.R."/>
            <person name="Hittinger C.T."/>
            <person name="Goeker M."/>
            <person name="Salamov A.A."/>
            <person name="Wisecaver J.H."/>
            <person name="Long T.M."/>
            <person name="Calvey C.H."/>
            <person name="Aerts A.L."/>
            <person name="Barry K.W."/>
            <person name="Choi C."/>
            <person name="Clum A."/>
            <person name="Coughlan A.Y."/>
            <person name="Deshpande S."/>
            <person name="Douglass A.P."/>
            <person name="Hanson S.J."/>
            <person name="Klenk H.-P."/>
            <person name="LaButti K.M."/>
            <person name="Lapidus A."/>
            <person name="Lindquist E.A."/>
            <person name="Lipzen A.M."/>
            <person name="Meier-Kolthoff J.P."/>
            <person name="Ohm R.A."/>
            <person name="Otillar R.P."/>
            <person name="Pangilinan J.L."/>
            <person name="Peng Y."/>
            <person name="Rokas A."/>
            <person name="Rosa C.A."/>
            <person name="Scheuner C."/>
            <person name="Sibirny A.A."/>
            <person name="Slot J.C."/>
            <person name="Stielow J.B."/>
            <person name="Sun H."/>
            <person name="Kurtzman C.P."/>
            <person name="Blackwell M."/>
            <person name="Grigoriev I.V."/>
            <person name="Jeffries T.W."/>
        </authorList>
    </citation>
    <scope>NUCLEOTIDE SEQUENCE [LARGE SCALE GENOMIC DNA]</scope>
    <source>
        <strain evidence="2 3">DSM 6958</strain>
    </source>
</reference>
<feature type="transmembrane region" description="Helical" evidence="1">
    <location>
        <begin position="69"/>
        <end position="86"/>
    </location>
</feature>
<accession>A0A1E3PKG0</accession>
<keyword evidence="1" id="KW-0812">Transmembrane</keyword>
<organism evidence="2 3">
    <name type="scientific">Nadsonia fulvescens var. elongata DSM 6958</name>
    <dbReference type="NCBI Taxonomy" id="857566"/>
    <lineage>
        <taxon>Eukaryota</taxon>
        <taxon>Fungi</taxon>
        <taxon>Dikarya</taxon>
        <taxon>Ascomycota</taxon>
        <taxon>Saccharomycotina</taxon>
        <taxon>Dipodascomycetes</taxon>
        <taxon>Dipodascales</taxon>
        <taxon>Dipodascales incertae sedis</taxon>
        <taxon>Nadsonia</taxon>
    </lineage>
</organism>
<dbReference type="AlphaFoldDB" id="A0A1E3PKG0"/>
<evidence type="ECO:0008006" key="4">
    <source>
        <dbReference type="Google" id="ProtNLM"/>
    </source>
</evidence>
<evidence type="ECO:0000256" key="1">
    <source>
        <dbReference type="SAM" id="Phobius"/>
    </source>
</evidence>
<feature type="transmembrane region" description="Helical" evidence="1">
    <location>
        <begin position="92"/>
        <end position="111"/>
    </location>
</feature>
<dbReference type="EMBL" id="KV454409">
    <property type="protein sequence ID" value="ODQ65674.1"/>
    <property type="molecule type" value="Genomic_DNA"/>
</dbReference>
<sequence length="124" mass="13361">MIGYDSGLFGTLIAHSQFIGYFKNPSSSLLGGIISSYAGGSALGCMFTGYAELKDFKDLFIKPSYRRRVILAIILNVGTQLVGGNVNNYHCWGRIPTLIASRATITIVFILKTVPSAVYGSSDN</sequence>
<dbReference type="STRING" id="857566.A0A1E3PKG0"/>
<proteinExistence type="predicted"/>
<keyword evidence="1" id="KW-1133">Transmembrane helix</keyword>
<protein>
    <recommendedName>
        <fullName evidence="4">Major facilitator superfamily (MFS) profile domain-containing protein</fullName>
    </recommendedName>
</protein>
<evidence type="ECO:0000313" key="3">
    <source>
        <dbReference type="Proteomes" id="UP000095009"/>
    </source>
</evidence>
<keyword evidence="1" id="KW-0472">Membrane</keyword>
<name>A0A1E3PKG0_9ASCO</name>
<feature type="transmembrane region" description="Helical" evidence="1">
    <location>
        <begin position="29"/>
        <end position="48"/>
    </location>
</feature>
<gene>
    <name evidence="2" type="ORF">NADFUDRAFT_50958</name>
</gene>
<dbReference type="Proteomes" id="UP000095009">
    <property type="component" value="Unassembled WGS sequence"/>
</dbReference>